<dbReference type="PANTHER" id="PTHR47424">
    <property type="entry name" value="REGULATORY PROTEIN GAL4"/>
    <property type="match status" value="1"/>
</dbReference>
<accession>A0A2T4BM77</accession>
<proteinExistence type="predicted"/>
<evidence type="ECO:0000256" key="5">
    <source>
        <dbReference type="SAM" id="MobiDB-lite"/>
    </source>
</evidence>
<dbReference type="RefSeq" id="XP_024753744.1">
    <property type="nucleotide sequence ID" value="XM_024895912.1"/>
</dbReference>
<dbReference type="EMBL" id="KZ680207">
    <property type="protein sequence ID" value="PTB70424.1"/>
    <property type="molecule type" value="Genomic_DNA"/>
</dbReference>
<evidence type="ECO:0000313" key="7">
    <source>
        <dbReference type="Proteomes" id="UP000241546"/>
    </source>
</evidence>
<gene>
    <name evidence="6" type="ORF">BBK36DRAFT_1174217</name>
</gene>
<dbReference type="GO" id="GO:0000981">
    <property type="term" value="F:DNA-binding transcription factor activity, RNA polymerase II-specific"/>
    <property type="evidence" value="ECO:0007669"/>
    <property type="project" value="TreeGrafter"/>
</dbReference>
<dbReference type="GO" id="GO:0000435">
    <property type="term" value="P:positive regulation of transcription from RNA polymerase II promoter by galactose"/>
    <property type="evidence" value="ECO:0007669"/>
    <property type="project" value="TreeGrafter"/>
</dbReference>
<sequence length="545" mass="60759">MEQLAANPPPYSSSSSAASSHSSSPFFLIPPRSLSLELLAIYRHEVYFMYPFFNMHLFEEALRRLFTVSPIPGVAPADLGLGCSKEADGTTPLFQCALFMMLCHAVYFSDLDQEDKAVVSRTFWKCAKRFMTPDLLKRSSLAAVQTFLTIAVAINSSLLPGVQSKIPALLASRIARSLGIDSEHDQTPMTAAGPVHDINRQAWFSETIKSNVALNSNMFETPLATVRYGSSSGSVELSFFIECVLHTEQLEKVLADIRRAREPVLKKGPRDGYNSFNDIVPELRRDLEEFIATLPEEPRWGTSGLPSDCVHLVGFESQKTFSNARFMHLRAMLFRPILMQIGLNDRLPSDIAADNVDPRVKDKTLMCAINCVDTAVNLILHLYQKYLLDVKSNREWWWDPYHTSTAGLILVMSQTSELLWTSIQVSEVRRAWTACQDMLGYGATTNHFYRDALTYLWDLNSSIAGCSVLENNYDALPRIKGQEPVTWSFHRTPYNQFLNPCSPFTNSSMVQHQGKPQPPGKAFPVPLKPSPNTGGYAAPLGSGAA</sequence>
<evidence type="ECO:0000313" key="6">
    <source>
        <dbReference type="EMBL" id="PTB70424.1"/>
    </source>
</evidence>
<dbReference type="InterPro" id="IPR051127">
    <property type="entry name" value="Fungal_SecMet_Regulators"/>
</dbReference>
<organism evidence="6 7">
    <name type="scientific">Trichoderma citrinoviride</name>
    <dbReference type="NCBI Taxonomy" id="58853"/>
    <lineage>
        <taxon>Eukaryota</taxon>
        <taxon>Fungi</taxon>
        <taxon>Dikarya</taxon>
        <taxon>Ascomycota</taxon>
        <taxon>Pezizomycotina</taxon>
        <taxon>Sordariomycetes</taxon>
        <taxon>Hypocreomycetidae</taxon>
        <taxon>Hypocreales</taxon>
        <taxon>Hypocreaceae</taxon>
        <taxon>Trichoderma</taxon>
    </lineage>
</organism>
<dbReference type="GO" id="GO:0005634">
    <property type="term" value="C:nucleus"/>
    <property type="evidence" value="ECO:0007669"/>
    <property type="project" value="TreeGrafter"/>
</dbReference>
<dbReference type="Proteomes" id="UP000241546">
    <property type="component" value="Unassembled WGS sequence"/>
</dbReference>
<feature type="compositionally biased region" description="Low complexity" evidence="5">
    <location>
        <begin position="12"/>
        <end position="21"/>
    </location>
</feature>
<dbReference type="PANTHER" id="PTHR47424:SF3">
    <property type="entry name" value="REGULATORY PROTEIN GAL4"/>
    <property type="match status" value="1"/>
</dbReference>
<dbReference type="AlphaFoldDB" id="A0A2T4BM77"/>
<dbReference type="CDD" id="cd12148">
    <property type="entry name" value="fungal_TF_MHR"/>
    <property type="match status" value="1"/>
</dbReference>
<dbReference type="GO" id="GO:0000978">
    <property type="term" value="F:RNA polymerase II cis-regulatory region sequence-specific DNA binding"/>
    <property type="evidence" value="ECO:0007669"/>
    <property type="project" value="TreeGrafter"/>
</dbReference>
<feature type="compositionally biased region" description="Pro residues" evidence="5">
    <location>
        <begin position="516"/>
        <end position="529"/>
    </location>
</feature>
<feature type="region of interest" description="Disordered" evidence="5">
    <location>
        <begin position="1"/>
        <end position="21"/>
    </location>
</feature>
<name>A0A2T4BM77_9HYPO</name>
<feature type="region of interest" description="Disordered" evidence="5">
    <location>
        <begin position="508"/>
        <end position="545"/>
    </location>
</feature>
<keyword evidence="1" id="KW-0805">Transcription regulation</keyword>
<reference evidence="7" key="1">
    <citation type="submission" date="2016-07" db="EMBL/GenBank/DDBJ databases">
        <title>Multiple horizontal gene transfer events from other fungi enriched the ability of initially mycotrophic Trichoderma (Ascomycota) to feed on dead plant biomass.</title>
        <authorList>
            <consortium name="DOE Joint Genome Institute"/>
            <person name="Atanasova L."/>
            <person name="Chenthamara K."/>
            <person name="Zhang J."/>
            <person name="Grujic M."/>
            <person name="Henrissat B."/>
            <person name="Kuo A."/>
            <person name="Aerts A."/>
            <person name="Salamov A."/>
            <person name="Lipzen A."/>
            <person name="Labutti K."/>
            <person name="Barry K."/>
            <person name="Miao Y."/>
            <person name="Rahimi M.J."/>
            <person name="Shen Q."/>
            <person name="Grigoriev I.V."/>
            <person name="Kubicek C.P."/>
            <person name="Druzhinina I.S."/>
        </authorList>
    </citation>
    <scope>NUCLEOTIDE SEQUENCE [LARGE SCALE GENOMIC DNA]</scope>
    <source>
        <strain evidence="7">TUCIM 6016</strain>
    </source>
</reference>
<dbReference type="OrthoDB" id="424974at2759"/>
<protein>
    <recommendedName>
        <fullName evidence="8">Transcription factor domain-containing protein</fullName>
    </recommendedName>
</protein>
<dbReference type="GeneID" id="36604030"/>
<evidence type="ECO:0000256" key="2">
    <source>
        <dbReference type="ARBA" id="ARBA00023125"/>
    </source>
</evidence>
<keyword evidence="4" id="KW-0539">Nucleus</keyword>
<evidence type="ECO:0008006" key="8">
    <source>
        <dbReference type="Google" id="ProtNLM"/>
    </source>
</evidence>
<evidence type="ECO:0000256" key="4">
    <source>
        <dbReference type="ARBA" id="ARBA00023242"/>
    </source>
</evidence>
<keyword evidence="3" id="KW-0804">Transcription</keyword>
<feature type="non-terminal residue" evidence="6">
    <location>
        <position position="545"/>
    </location>
</feature>
<keyword evidence="2" id="KW-0238">DNA-binding</keyword>
<evidence type="ECO:0000256" key="3">
    <source>
        <dbReference type="ARBA" id="ARBA00023163"/>
    </source>
</evidence>
<evidence type="ECO:0000256" key="1">
    <source>
        <dbReference type="ARBA" id="ARBA00023015"/>
    </source>
</evidence>
<keyword evidence="7" id="KW-1185">Reference proteome</keyword>